<dbReference type="PROSITE" id="PS50198">
    <property type="entry name" value="PPIC_PPIASE_2"/>
    <property type="match status" value="1"/>
</dbReference>
<feature type="chain" id="PRO_5003846695" description="peptidylprolyl isomerase" evidence="6">
    <location>
        <begin position="22"/>
        <end position="260"/>
    </location>
</feature>
<dbReference type="InterPro" id="IPR046357">
    <property type="entry name" value="PPIase_dom_sf"/>
</dbReference>
<accession>K1JUZ3</accession>
<keyword evidence="4 5" id="KW-0697">Rotamase</keyword>
<evidence type="ECO:0000313" key="9">
    <source>
        <dbReference type="Proteomes" id="UP000005835"/>
    </source>
</evidence>
<dbReference type="InterPro" id="IPR000297">
    <property type="entry name" value="PPIase_PpiC"/>
</dbReference>
<keyword evidence="9" id="KW-1185">Reference proteome</keyword>
<dbReference type="SUPFAM" id="SSF54534">
    <property type="entry name" value="FKBP-like"/>
    <property type="match status" value="1"/>
</dbReference>
<dbReference type="HOGENOM" id="CLU_034646_1_1_4"/>
<feature type="signal peptide" evidence="6">
    <location>
        <begin position="1"/>
        <end position="21"/>
    </location>
</feature>
<dbReference type="InterPro" id="IPR050245">
    <property type="entry name" value="PrsA_foldase"/>
</dbReference>
<evidence type="ECO:0000256" key="4">
    <source>
        <dbReference type="ARBA" id="ARBA00023110"/>
    </source>
</evidence>
<dbReference type="PATRIC" id="fig|742823.3.peg.1912"/>
<dbReference type="STRING" id="742823.HMPREF9465_01917"/>
<keyword evidence="5" id="KW-0413">Isomerase</keyword>
<dbReference type="eggNOG" id="COG0760">
    <property type="taxonomic scope" value="Bacteria"/>
</dbReference>
<dbReference type="InterPro" id="IPR027304">
    <property type="entry name" value="Trigger_fact/SurA_dom_sf"/>
</dbReference>
<proteinExistence type="inferred from homology"/>
<evidence type="ECO:0000313" key="8">
    <source>
        <dbReference type="EMBL" id="EKB30503.1"/>
    </source>
</evidence>
<comment type="catalytic activity">
    <reaction evidence="1">
        <text>[protein]-peptidylproline (omega=180) = [protein]-peptidylproline (omega=0)</text>
        <dbReference type="Rhea" id="RHEA:16237"/>
        <dbReference type="Rhea" id="RHEA-COMP:10747"/>
        <dbReference type="Rhea" id="RHEA-COMP:10748"/>
        <dbReference type="ChEBI" id="CHEBI:83833"/>
        <dbReference type="ChEBI" id="CHEBI:83834"/>
        <dbReference type="EC" id="5.2.1.8"/>
    </reaction>
</comment>
<protein>
    <recommendedName>
        <fullName evidence="3">peptidylprolyl isomerase</fullName>
        <ecNumber evidence="3">5.2.1.8</ecNumber>
    </recommendedName>
</protein>
<evidence type="ECO:0000256" key="5">
    <source>
        <dbReference type="PROSITE-ProRule" id="PRU00278"/>
    </source>
</evidence>
<gene>
    <name evidence="8" type="ORF">HMPREF9465_01917</name>
</gene>
<dbReference type="SUPFAM" id="SSF109998">
    <property type="entry name" value="Triger factor/SurA peptide-binding domain-like"/>
    <property type="match status" value="1"/>
</dbReference>
<dbReference type="EC" id="5.2.1.8" evidence="3"/>
<name>K1JUZ3_9BURK</name>
<dbReference type="EMBL" id="ADMG01000041">
    <property type="protein sequence ID" value="EKB30503.1"/>
    <property type="molecule type" value="Genomic_DNA"/>
</dbReference>
<dbReference type="AlphaFoldDB" id="K1JUZ3"/>
<feature type="domain" description="PpiC" evidence="7">
    <location>
        <begin position="129"/>
        <end position="220"/>
    </location>
</feature>
<keyword evidence="6" id="KW-0732">Signal</keyword>
<evidence type="ECO:0000256" key="2">
    <source>
        <dbReference type="ARBA" id="ARBA00007656"/>
    </source>
</evidence>
<dbReference type="GO" id="GO:0003755">
    <property type="term" value="F:peptidyl-prolyl cis-trans isomerase activity"/>
    <property type="evidence" value="ECO:0007669"/>
    <property type="project" value="UniProtKB-KW"/>
</dbReference>
<dbReference type="PANTHER" id="PTHR47245">
    <property type="entry name" value="PEPTIDYLPROLYL ISOMERASE"/>
    <property type="match status" value="1"/>
</dbReference>
<comment type="similarity">
    <text evidence="2">Belongs to the PpiC/parvulin rotamase family.</text>
</comment>
<dbReference type="Pfam" id="PF00639">
    <property type="entry name" value="Rotamase"/>
    <property type="match status" value="1"/>
</dbReference>
<evidence type="ECO:0000256" key="6">
    <source>
        <dbReference type="SAM" id="SignalP"/>
    </source>
</evidence>
<evidence type="ECO:0000259" key="7">
    <source>
        <dbReference type="PROSITE" id="PS50198"/>
    </source>
</evidence>
<sequence length="260" mass="28686">MEKKLLVLGMAAMMAAGAANAELQAFKVNGETVSVAQQKALYDSAVAQGQPAGAELERQVKNVLTQQTVLLQEAKKAKLDRNSDVKQAIEAARNQVLINAVLRDWAKKNPVKDEDVRKAYEAEKAAYGPTEYQVRHILVKTEDQAKNIISRLNKGADFDKLAKEFSEDRGNKDRGGQLGWVVPRSFVPTFGNAFAGMKEGTVSKEPVRTQFGFHVVKLDAKRPAQLFPTFEAQKPALVNALTNQRVNQHFGELVKNAKVQ</sequence>
<dbReference type="OrthoDB" id="14196at2"/>
<dbReference type="Gene3D" id="3.10.50.40">
    <property type="match status" value="1"/>
</dbReference>
<comment type="caution">
    <text evidence="8">The sequence shown here is derived from an EMBL/GenBank/DDBJ whole genome shotgun (WGS) entry which is preliminary data.</text>
</comment>
<organism evidence="8 9">
    <name type="scientific">Sutterella wadsworthensis 2_1_59BFAA</name>
    <dbReference type="NCBI Taxonomy" id="742823"/>
    <lineage>
        <taxon>Bacteria</taxon>
        <taxon>Pseudomonadati</taxon>
        <taxon>Pseudomonadota</taxon>
        <taxon>Betaproteobacteria</taxon>
        <taxon>Burkholderiales</taxon>
        <taxon>Sutterellaceae</taxon>
        <taxon>Sutterella</taxon>
    </lineage>
</organism>
<evidence type="ECO:0000256" key="1">
    <source>
        <dbReference type="ARBA" id="ARBA00000971"/>
    </source>
</evidence>
<dbReference type="PANTHER" id="PTHR47245:SF2">
    <property type="entry name" value="PEPTIDYL-PROLYL CIS-TRANS ISOMERASE HP_0175-RELATED"/>
    <property type="match status" value="1"/>
</dbReference>
<evidence type="ECO:0000256" key="3">
    <source>
        <dbReference type="ARBA" id="ARBA00013194"/>
    </source>
</evidence>
<reference evidence="8 9" key="1">
    <citation type="submission" date="2012-05" db="EMBL/GenBank/DDBJ databases">
        <title>The Genome Sequence of Sutterella wadsworthensis 2_1_59BFAA.</title>
        <authorList>
            <consortium name="The Broad Institute Genome Sequencing Platform"/>
            <person name="Earl A."/>
            <person name="Ward D."/>
            <person name="Feldgarden M."/>
            <person name="Gevers D."/>
            <person name="Daigneault M."/>
            <person name="Strauss J."/>
            <person name="Allen-Vercoe E."/>
            <person name="Walker B."/>
            <person name="Young S.K."/>
            <person name="Zeng Q."/>
            <person name="Gargeya S."/>
            <person name="Fitzgerald M."/>
            <person name="Haas B."/>
            <person name="Abouelleil A."/>
            <person name="Alvarado L."/>
            <person name="Arachchi H.M."/>
            <person name="Berlin A.M."/>
            <person name="Chapman S.B."/>
            <person name="Goldberg J."/>
            <person name="Griggs A."/>
            <person name="Gujja S."/>
            <person name="Hansen M."/>
            <person name="Howarth C."/>
            <person name="Imamovic A."/>
            <person name="Larimer J."/>
            <person name="McCowen C."/>
            <person name="Montmayeur A."/>
            <person name="Murphy C."/>
            <person name="Neiman D."/>
            <person name="Pearson M."/>
            <person name="Priest M."/>
            <person name="Roberts A."/>
            <person name="Saif S."/>
            <person name="Shea T."/>
            <person name="Sisk P."/>
            <person name="Sykes S."/>
            <person name="Wortman J."/>
            <person name="Nusbaum C."/>
            <person name="Birren B."/>
        </authorList>
    </citation>
    <scope>NUCLEOTIDE SEQUENCE [LARGE SCALE GENOMIC DNA]</scope>
    <source>
        <strain evidence="8 9">2_1_59BFAA</strain>
    </source>
</reference>
<dbReference type="RefSeq" id="WP_005436487.1">
    <property type="nucleotide sequence ID" value="NZ_JH815519.1"/>
</dbReference>
<dbReference type="Proteomes" id="UP000005835">
    <property type="component" value="Unassembled WGS sequence"/>
</dbReference>